<evidence type="ECO:0000256" key="1">
    <source>
        <dbReference type="SAM" id="MobiDB-lite"/>
    </source>
</evidence>
<gene>
    <name evidence="2" type="ORF">BU23DRAFT_585611</name>
</gene>
<sequence length="248" mass="28800">MRRRSPVKGSSSKSESSFNESDSTRPNSDADDGVDSDTDSTDVDASADEGDEDDDEDEDNDEDEDEDEAWLSPNEDHPPEYYLQQLETFDEQDYTKEDYKDSSTSLIDRIEGKGGRRRWGMKHTSSLGTYWKVFRLVYERATGVKLDGKMNRSMHKVLSQLAKKHCLTKISRDKAYIYVEDLALVLQTNLIQAQLYLQLEDSPYQVLLEFTFKFTKEFLSVKDIYIIIYNKTFIFSPHVFYLSVLFYN</sequence>
<dbReference type="EMBL" id="ML976791">
    <property type="protein sequence ID" value="KAF1964356.1"/>
    <property type="molecule type" value="Genomic_DNA"/>
</dbReference>
<evidence type="ECO:0000313" key="3">
    <source>
        <dbReference type="Proteomes" id="UP000800036"/>
    </source>
</evidence>
<dbReference type="Proteomes" id="UP000800036">
    <property type="component" value="Unassembled WGS sequence"/>
</dbReference>
<reference evidence="2" key="1">
    <citation type="journal article" date="2020" name="Stud. Mycol.">
        <title>101 Dothideomycetes genomes: a test case for predicting lifestyles and emergence of pathogens.</title>
        <authorList>
            <person name="Haridas S."/>
            <person name="Albert R."/>
            <person name="Binder M."/>
            <person name="Bloem J."/>
            <person name="Labutti K."/>
            <person name="Salamov A."/>
            <person name="Andreopoulos B."/>
            <person name="Baker S."/>
            <person name="Barry K."/>
            <person name="Bills G."/>
            <person name="Bluhm B."/>
            <person name="Cannon C."/>
            <person name="Castanera R."/>
            <person name="Culley D."/>
            <person name="Daum C."/>
            <person name="Ezra D."/>
            <person name="Gonzalez J."/>
            <person name="Henrissat B."/>
            <person name="Kuo A."/>
            <person name="Liang C."/>
            <person name="Lipzen A."/>
            <person name="Lutzoni F."/>
            <person name="Magnuson J."/>
            <person name="Mondo S."/>
            <person name="Nolan M."/>
            <person name="Ohm R."/>
            <person name="Pangilinan J."/>
            <person name="Park H.-J."/>
            <person name="Ramirez L."/>
            <person name="Alfaro M."/>
            <person name="Sun H."/>
            <person name="Tritt A."/>
            <person name="Yoshinaga Y."/>
            <person name="Zwiers L.-H."/>
            <person name="Turgeon B."/>
            <person name="Goodwin S."/>
            <person name="Spatafora J."/>
            <person name="Crous P."/>
            <person name="Grigoriev I."/>
        </authorList>
    </citation>
    <scope>NUCLEOTIDE SEQUENCE</scope>
    <source>
        <strain evidence="2">CBS 107.79</strain>
    </source>
</reference>
<organism evidence="2 3">
    <name type="scientific">Bimuria novae-zelandiae CBS 107.79</name>
    <dbReference type="NCBI Taxonomy" id="1447943"/>
    <lineage>
        <taxon>Eukaryota</taxon>
        <taxon>Fungi</taxon>
        <taxon>Dikarya</taxon>
        <taxon>Ascomycota</taxon>
        <taxon>Pezizomycotina</taxon>
        <taxon>Dothideomycetes</taxon>
        <taxon>Pleosporomycetidae</taxon>
        <taxon>Pleosporales</taxon>
        <taxon>Massarineae</taxon>
        <taxon>Didymosphaeriaceae</taxon>
        <taxon>Bimuria</taxon>
    </lineage>
</organism>
<feature type="region of interest" description="Disordered" evidence="1">
    <location>
        <begin position="1"/>
        <end position="79"/>
    </location>
</feature>
<dbReference type="OrthoDB" id="4485682at2759"/>
<proteinExistence type="predicted"/>
<feature type="compositionally biased region" description="Acidic residues" evidence="1">
    <location>
        <begin position="29"/>
        <end position="69"/>
    </location>
</feature>
<accession>A0A6A5UN54</accession>
<name>A0A6A5UN54_9PLEO</name>
<evidence type="ECO:0000313" key="2">
    <source>
        <dbReference type="EMBL" id="KAF1964356.1"/>
    </source>
</evidence>
<keyword evidence="3" id="KW-1185">Reference proteome</keyword>
<dbReference type="AlphaFoldDB" id="A0A6A5UN54"/>
<feature type="compositionally biased region" description="Low complexity" evidence="1">
    <location>
        <begin position="7"/>
        <end position="21"/>
    </location>
</feature>
<protein>
    <submittedName>
        <fullName evidence="2">Uncharacterized protein</fullName>
    </submittedName>
</protein>